<proteinExistence type="predicted"/>
<evidence type="ECO:0000313" key="2">
    <source>
        <dbReference type="EMBL" id="RGZ92096.1"/>
    </source>
</evidence>
<name>A0A3E4LW82_9FIRM</name>
<evidence type="ECO:0000313" key="4">
    <source>
        <dbReference type="Proteomes" id="UP000283721"/>
    </source>
</evidence>
<dbReference type="EMBL" id="QSQP01000014">
    <property type="protein sequence ID" value="RGK41689.1"/>
    <property type="molecule type" value="Genomic_DNA"/>
</dbReference>
<evidence type="ECO:0000313" key="1">
    <source>
        <dbReference type="EMBL" id="RGK41689.1"/>
    </source>
</evidence>
<dbReference type="Proteomes" id="UP000283721">
    <property type="component" value="Unassembled WGS sequence"/>
</dbReference>
<organism evidence="1 3">
    <name type="scientific">Agathobacter rectalis</name>
    <dbReference type="NCBI Taxonomy" id="39491"/>
    <lineage>
        <taxon>Bacteria</taxon>
        <taxon>Bacillati</taxon>
        <taxon>Bacillota</taxon>
        <taxon>Clostridia</taxon>
        <taxon>Lachnospirales</taxon>
        <taxon>Lachnospiraceae</taxon>
        <taxon>Agathobacter</taxon>
    </lineage>
</organism>
<reference evidence="3 4" key="1">
    <citation type="submission" date="2018-08" db="EMBL/GenBank/DDBJ databases">
        <title>A genome reference for cultivated species of the human gut microbiota.</title>
        <authorList>
            <person name="Zou Y."/>
            <person name="Xue W."/>
            <person name="Luo G."/>
        </authorList>
    </citation>
    <scope>NUCLEOTIDE SEQUENCE [LARGE SCALE GENOMIC DNA]</scope>
    <source>
        <strain evidence="2 4">AM47-6BH</strain>
        <strain evidence="1 3">TF11-15AC</strain>
    </source>
</reference>
<protein>
    <submittedName>
        <fullName evidence="1">Uncharacterized protein</fullName>
    </submittedName>
</protein>
<evidence type="ECO:0000313" key="3">
    <source>
        <dbReference type="Proteomes" id="UP000261052"/>
    </source>
</evidence>
<dbReference type="RefSeq" id="WP_117686343.1">
    <property type="nucleotide sequence ID" value="NZ_QSQP01000014.1"/>
</dbReference>
<accession>A0A3E4LW82</accession>
<gene>
    <name evidence="2" type="ORF">DW967_09205</name>
    <name evidence="1" type="ORF">DXD13_11335</name>
</gene>
<dbReference type="AlphaFoldDB" id="A0A3E4LW82"/>
<comment type="caution">
    <text evidence="1">The sequence shown here is derived from an EMBL/GenBank/DDBJ whole genome shotgun (WGS) entry which is preliminary data.</text>
</comment>
<sequence>MAKYIGREKLYSRVKGLGYMLPDMDAMLYSKLAGIEWLEFEHIELSSQQTGNWIKIYNKDTCKNDVYVGFNGHDYQKHYINGKLVQAKKVL</sequence>
<dbReference type="EMBL" id="QSES01000015">
    <property type="protein sequence ID" value="RGZ92096.1"/>
    <property type="molecule type" value="Genomic_DNA"/>
</dbReference>
<dbReference type="Proteomes" id="UP000261052">
    <property type="component" value="Unassembled WGS sequence"/>
</dbReference>